<sequence>MSTAMLPPTIDLRQLAFQVMSGKLSKRNMIGETIIRPPTDDSTRFFAGPMILGIFCELWFSGIIVAQVAVYRLRCPGDPIHLKRYTVMCIPPPSSFLGGQLCSLRASSPQVIFGQFNHLAGPVPWFVLATPIVGQIPVLSSQIYLCFRIWVVSGRKLIPTAIGAIMTMVQLSLTTIYSIRRIMARGLGMDPGSSVNRLLPPWAFTNAAADVCLSFTLAYYLLRTRKQSISYRLNYILMRLASLAIATCLPPACISVALAVLQLLETRKLVWIFFGQILGSAYTLCILYALNSREALAQTATLCASGRSSRMTPGSRLPATMLSVRFDDPEASIGRESERKLELSPGASLGRSLKGVEGGEI</sequence>
<dbReference type="AlphaFoldDB" id="A0A2X0MFZ1"/>
<accession>A0A2X0MFZ1</accession>
<dbReference type="Proteomes" id="UP000249464">
    <property type="component" value="Unassembled WGS sequence"/>
</dbReference>
<protein>
    <submittedName>
        <fullName evidence="4">BQ5605_C014g07687 protein</fullName>
    </submittedName>
</protein>
<feature type="domain" description="DUF6534" evidence="3">
    <location>
        <begin position="207"/>
        <end position="294"/>
    </location>
</feature>
<feature type="transmembrane region" description="Helical" evidence="2">
    <location>
        <begin position="199"/>
        <end position="222"/>
    </location>
</feature>
<feature type="transmembrane region" description="Helical" evidence="2">
    <location>
        <begin position="126"/>
        <end position="145"/>
    </location>
</feature>
<gene>
    <name evidence="4" type="primary">BQ5605_C014g07687</name>
    <name evidence="4" type="ORF">BQ5605_C014G07687</name>
</gene>
<keyword evidence="5" id="KW-1185">Reference proteome</keyword>
<dbReference type="STRING" id="796604.A0A2X0MFZ1"/>
<feature type="transmembrane region" description="Helical" evidence="2">
    <location>
        <begin position="157"/>
        <end position="179"/>
    </location>
</feature>
<evidence type="ECO:0000259" key="3">
    <source>
        <dbReference type="Pfam" id="PF20152"/>
    </source>
</evidence>
<dbReference type="EMBL" id="FQNC01000016">
    <property type="protein sequence ID" value="SGY19571.1"/>
    <property type="molecule type" value="Genomic_DNA"/>
</dbReference>
<feature type="region of interest" description="Disordered" evidence="1">
    <location>
        <begin position="342"/>
        <end position="361"/>
    </location>
</feature>
<keyword evidence="2" id="KW-0472">Membrane</keyword>
<dbReference type="InterPro" id="IPR045339">
    <property type="entry name" value="DUF6534"/>
</dbReference>
<feature type="transmembrane region" description="Helical" evidence="2">
    <location>
        <begin position="50"/>
        <end position="73"/>
    </location>
</feature>
<name>A0A2X0MFZ1_9BASI</name>
<evidence type="ECO:0000313" key="5">
    <source>
        <dbReference type="Proteomes" id="UP000249464"/>
    </source>
</evidence>
<keyword evidence="2" id="KW-1133">Transmembrane helix</keyword>
<keyword evidence="2" id="KW-0812">Transmembrane</keyword>
<proteinExistence type="predicted"/>
<feature type="transmembrane region" description="Helical" evidence="2">
    <location>
        <begin position="270"/>
        <end position="290"/>
    </location>
</feature>
<reference evidence="4 5" key="1">
    <citation type="submission" date="2016-11" db="EMBL/GenBank/DDBJ databases">
        <authorList>
            <person name="Jaros S."/>
            <person name="Januszkiewicz K."/>
            <person name="Wedrychowicz H."/>
        </authorList>
    </citation>
    <scope>NUCLEOTIDE SEQUENCE [LARGE SCALE GENOMIC DNA]</scope>
</reference>
<dbReference type="PANTHER" id="PTHR40465">
    <property type="entry name" value="CHROMOSOME 1, WHOLE GENOME SHOTGUN SEQUENCE"/>
    <property type="match status" value="1"/>
</dbReference>
<dbReference type="Pfam" id="PF20152">
    <property type="entry name" value="DUF6534"/>
    <property type="match status" value="1"/>
</dbReference>
<evidence type="ECO:0000313" key="4">
    <source>
        <dbReference type="EMBL" id="SGY19571.1"/>
    </source>
</evidence>
<organism evidence="4 5">
    <name type="scientific">Microbotryum silenes-dioicae</name>
    <dbReference type="NCBI Taxonomy" id="796604"/>
    <lineage>
        <taxon>Eukaryota</taxon>
        <taxon>Fungi</taxon>
        <taxon>Dikarya</taxon>
        <taxon>Basidiomycota</taxon>
        <taxon>Pucciniomycotina</taxon>
        <taxon>Microbotryomycetes</taxon>
        <taxon>Microbotryales</taxon>
        <taxon>Microbotryaceae</taxon>
        <taxon>Microbotryum</taxon>
    </lineage>
</organism>
<feature type="transmembrane region" description="Helical" evidence="2">
    <location>
        <begin position="243"/>
        <end position="264"/>
    </location>
</feature>
<evidence type="ECO:0000256" key="1">
    <source>
        <dbReference type="SAM" id="MobiDB-lite"/>
    </source>
</evidence>
<dbReference type="PANTHER" id="PTHR40465:SF1">
    <property type="entry name" value="DUF6534 DOMAIN-CONTAINING PROTEIN"/>
    <property type="match status" value="1"/>
</dbReference>
<evidence type="ECO:0000256" key="2">
    <source>
        <dbReference type="SAM" id="Phobius"/>
    </source>
</evidence>